<keyword evidence="2" id="KW-0678">Repressor</keyword>
<reference evidence="6" key="1">
    <citation type="journal article" date="2013" name="Nat. Genet.">
        <title>The Capsella rubella genome and the genomic consequences of rapid mating system evolution.</title>
        <authorList>
            <person name="Slotte T."/>
            <person name="Hazzouri K.M."/>
            <person name="Agren J.A."/>
            <person name="Koenig D."/>
            <person name="Maumus F."/>
            <person name="Guo Y.L."/>
            <person name="Steige K."/>
            <person name="Platts A.E."/>
            <person name="Escobar J.S."/>
            <person name="Newman L.K."/>
            <person name="Wang W."/>
            <person name="Mandakova T."/>
            <person name="Vello E."/>
            <person name="Smith L.M."/>
            <person name="Henz S.R."/>
            <person name="Steffen J."/>
            <person name="Takuno S."/>
            <person name="Brandvain Y."/>
            <person name="Coop G."/>
            <person name="Andolfatto P."/>
            <person name="Hu T.T."/>
            <person name="Blanchette M."/>
            <person name="Clark R.M."/>
            <person name="Quesneville H."/>
            <person name="Nordborg M."/>
            <person name="Gaut B.S."/>
            <person name="Lysak M.A."/>
            <person name="Jenkins J."/>
            <person name="Grimwood J."/>
            <person name="Chapman J."/>
            <person name="Prochnik S."/>
            <person name="Shu S."/>
            <person name="Rokhsar D."/>
            <person name="Schmutz J."/>
            <person name="Weigel D."/>
            <person name="Wright S.I."/>
        </authorList>
    </citation>
    <scope>NUCLEOTIDE SEQUENCE [LARGE SCALE GENOMIC DNA]</scope>
    <source>
        <strain evidence="6">cv. Monte Gargano</strain>
    </source>
</reference>
<dbReference type="GO" id="GO:0003714">
    <property type="term" value="F:transcription corepressor activity"/>
    <property type="evidence" value="ECO:0007669"/>
    <property type="project" value="InterPro"/>
</dbReference>
<dbReference type="EMBL" id="KB870805">
    <property type="protein sequence ID" value="EOA36115.1"/>
    <property type="molecule type" value="Genomic_DNA"/>
</dbReference>
<dbReference type="Pfam" id="PF02671">
    <property type="entry name" value="PAH"/>
    <property type="match status" value="1"/>
</dbReference>
<evidence type="ECO:0000256" key="2">
    <source>
        <dbReference type="ARBA" id="ARBA00022491"/>
    </source>
</evidence>
<dbReference type="SUPFAM" id="SSF47762">
    <property type="entry name" value="PAH2 domain"/>
    <property type="match status" value="1"/>
</dbReference>
<dbReference type="InterPro" id="IPR039774">
    <property type="entry name" value="Sin3-like"/>
</dbReference>
<dbReference type="PANTHER" id="PTHR12346">
    <property type="entry name" value="SIN3B-RELATED"/>
    <property type="match status" value="1"/>
</dbReference>
<dbReference type="Gene3D" id="1.20.1160.11">
    <property type="entry name" value="Paired amphipathic helix"/>
    <property type="match status" value="1"/>
</dbReference>
<evidence type="ECO:0000256" key="4">
    <source>
        <dbReference type="PROSITE-ProRule" id="PRU00810"/>
    </source>
</evidence>
<dbReference type="GO" id="GO:0000122">
    <property type="term" value="P:negative regulation of transcription by RNA polymerase II"/>
    <property type="evidence" value="ECO:0007669"/>
    <property type="project" value="TreeGrafter"/>
</dbReference>
<comment type="subcellular location">
    <subcellularLocation>
        <location evidence="1 4">Nucleus</location>
    </subcellularLocation>
</comment>
<evidence type="ECO:0000256" key="3">
    <source>
        <dbReference type="ARBA" id="ARBA00023242"/>
    </source>
</evidence>
<dbReference type="GO" id="GO:0000118">
    <property type="term" value="C:histone deacetylase complex"/>
    <property type="evidence" value="ECO:0007669"/>
    <property type="project" value="TreeGrafter"/>
</dbReference>
<evidence type="ECO:0000313" key="5">
    <source>
        <dbReference type="EMBL" id="EOA36115.1"/>
    </source>
</evidence>
<dbReference type="eggNOG" id="KOG4204">
    <property type="taxonomic scope" value="Eukaryota"/>
</dbReference>
<dbReference type="InterPro" id="IPR003822">
    <property type="entry name" value="PAH"/>
</dbReference>
<keyword evidence="3 4" id="KW-0539">Nucleus</keyword>
<evidence type="ECO:0000313" key="6">
    <source>
        <dbReference type="Proteomes" id="UP000029121"/>
    </source>
</evidence>
<dbReference type="STRING" id="81985.R0ID51"/>
<gene>
    <name evidence="5" type="ORF">CARUB_v10011661mg</name>
</gene>
<dbReference type="InterPro" id="IPR036600">
    <property type="entry name" value="PAH_sf"/>
</dbReference>
<dbReference type="GO" id="GO:0000785">
    <property type="term" value="C:chromatin"/>
    <property type="evidence" value="ECO:0007669"/>
    <property type="project" value="TreeGrafter"/>
</dbReference>
<dbReference type="FunFam" id="1.20.1160.11:FF:000001">
    <property type="entry name" value="Paired amphipathic helix protein Sin3"/>
    <property type="match status" value="1"/>
</dbReference>
<feature type="non-terminal residue" evidence="5">
    <location>
        <position position="88"/>
    </location>
</feature>
<dbReference type="PROSITE" id="PS51477">
    <property type="entry name" value="PAH"/>
    <property type="match status" value="1"/>
</dbReference>
<sequence>MARRRVRPELTMADSVLYLTSVKETFHDEPAKFKEVLKLLVDIKAHRINKESGIARMTHLIKGHPKLLRGLRFFLPKAKLTIPAKANK</sequence>
<dbReference type="Proteomes" id="UP000029121">
    <property type="component" value="Unassembled WGS sequence"/>
</dbReference>
<organism evidence="5 6">
    <name type="scientific">Capsella rubella</name>
    <dbReference type="NCBI Taxonomy" id="81985"/>
    <lineage>
        <taxon>Eukaryota</taxon>
        <taxon>Viridiplantae</taxon>
        <taxon>Streptophyta</taxon>
        <taxon>Embryophyta</taxon>
        <taxon>Tracheophyta</taxon>
        <taxon>Spermatophyta</taxon>
        <taxon>Magnoliopsida</taxon>
        <taxon>eudicotyledons</taxon>
        <taxon>Gunneridae</taxon>
        <taxon>Pentapetalae</taxon>
        <taxon>rosids</taxon>
        <taxon>malvids</taxon>
        <taxon>Brassicales</taxon>
        <taxon>Brassicaceae</taxon>
        <taxon>Camelineae</taxon>
        <taxon>Capsella</taxon>
    </lineage>
</organism>
<keyword evidence="6" id="KW-1185">Reference proteome</keyword>
<accession>R0ID51</accession>
<protein>
    <submittedName>
        <fullName evidence="5">Uncharacterized protein</fullName>
    </submittedName>
</protein>
<dbReference type="AlphaFoldDB" id="R0ID51"/>
<evidence type="ECO:0000256" key="1">
    <source>
        <dbReference type="ARBA" id="ARBA00004123"/>
    </source>
</evidence>
<proteinExistence type="predicted"/>
<dbReference type="PANTHER" id="PTHR12346:SF0">
    <property type="entry name" value="SIN3A, ISOFORM G"/>
    <property type="match status" value="1"/>
</dbReference>
<name>R0ID51_9BRAS</name>